<evidence type="ECO:0000259" key="2">
    <source>
        <dbReference type="PROSITE" id="PS50112"/>
    </source>
</evidence>
<dbReference type="Pfam" id="PF00990">
    <property type="entry name" value="GGDEF"/>
    <property type="match status" value="1"/>
</dbReference>
<dbReference type="SUPFAM" id="SSF55785">
    <property type="entry name" value="PYP-like sensor domain (PAS domain)"/>
    <property type="match status" value="2"/>
</dbReference>
<feature type="domain" description="PAS" evidence="2">
    <location>
        <begin position="41"/>
        <end position="110"/>
    </location>
</feature>
<dbReference type="Gene3D" id="3.20.20.450">
    <property type="entry name" value="EAL domain"/>
    <property type="match status" value="1"/>
</dbReference>
<dbReference type="PROSITE" id="PS50113">
    <property type="entry name" value="PAC"/>
    <property type="match status" value="2"/>
</dbReference>
<dbReference type="CDD" id="cd01949">
    <property type="entry name" value="GGDEF"/>
    <property type="match status" value="1"/>
</dbReference>
<dbReference type="InterPro" id="IPR029787">
    <property type="entry name" value="Nucleotide_cyclase"/>
</dbReference>
<reference evidence="7" key="1">
    <citation type="submission" date="2020-07" db="EMBL/GenBank/DDBJ databases">
        <authorList>
            <person name="Partida-Martinez L."/>
            <person name="Huntemann M."/>
            <person name="Clum A."/>
            <person name="Wang J."/>
            <person name="Palaniappan K."/>
            <person name="Ritter S."/>
            <person name="Chen I.-M."/>
            <person name="Stamatis D."/>
            <person name="Reddy T."/>
            <person name="O'Malley R."/>
            <person name="Daum C."/>
            <person name="Shapiro N."/>
            <person name="Ivanova N."/>
            <person name="Kyrpides N."/>
            <person name="Woyke T."/>
        </authorList>
    </citation>
    <scope>NUCLEOTIDE SEQUENCE [LARGE SCALE GENOMIC DNA]</scope>
    <source>
        <strain evidence="7">AT2.8</strain>
    </source>
</reference>
<dbReference type="InterPro" id="IPR013655">
    <property type="entry name" value="PAS_fold_3"/>
</dbReference>
<evidence type="ECO:0000259" key="3">
    <source>
        <dbReference type="PROSITE" id="PS50113"/>
    </source>
</evidence>
<dbReference type="InterPro" id="IPR000160">
    <property type="entry name" value="GGDEF_dom"/>
</dbReference>
<dbReference type="SUPFAM" id="SSF141868">
    <property type="entry name" value="EAL domain-like"/>
    <property type="match status" value="1"/>
</dbReference>
<feature type="domain" description="EAL" evidence="4">
    <location>
        <begin position="460"/>
        <end position="713"/>
    </location>
</feature>
<feature type="domain" description="GGDEF" evidence="5">
    <location>
        <begin position="319"/>
        <end position="451"/>
    </location>
</feature>
<dbReference type="InterPro" id="IPR035919">
    <property type="entry name" value="EAL_sf"/>
</dbReference>
<feature type="transmembrane region" description="Helical" evidence="1">
    <location>
        <begin position="6"/>
        <end position="24"/>
    </location>
</feature>
<dbReference type="InterPro" id="IPR043128">
    <property type="entry name" value="Rev_trsase/Diguanyl_cyclase"/>
</dbReference>
<evidence type="ECO:0000259" key="5">
    <source>
        <dbReference type="PROSITE" id="PS50887"/>
    </source>
</evidence>
<dbReference type="CDD" id="cd01948">
    <property type="entry name" value="EAL"/>
    <property type="match status" value="1"/>
</dbReference>
<dbReference type="CDD" id="cd00130">
    <property type="entry name" value="PAS"/>
    <property type="match status" value="2"/>
</dbReference>
<proteinExistence type="predicted"/>
<feature type="domain" description="PAS" evidence="2">
    <location>
        <begin position="184"/>
        <end position="233"/>
    </location>
</feature>
<dbReference type="InterPro" id="IPR000014">
    <property type="entry name" value="PAS"/>
</dbReference>
<dbReference type="Pfam" id="PF08448">
    <property type="entry name" value="PAS_4"/>
    <property type="match status" value="1"/>
</dbReference>
<evidence type="ECO:0000259" key="4">
    <source>
        <dbReference type="PROSITE" id="PS50883"/>
    </source>
</evidence>
<dbReference type="SMART" id="SM00086">
    <property type="entry name" value="PAC"/>
    <property type="match status" value="2"/>
</dbReference>
<dbReference type="Proteomes" id="UP000548423">
    <property type="component" value="Unassembled WGS sequence"/>
</dbReference>
<dbReference type="InterPro" id="IPR001633">
    <property type="entry name" value="EAL_dom"/>
</dbReference>
<dbReference type="SMART" id="SM00091">
    <property type="entry name" value="PAS"/>
    <property type="match status" value="2"/>
</dbReference>
<dbReference type="InterPro" id="IPR001610">
    <property type="entry name" value="PAC"/>
</dbReference>
<comment type="caution">
    <text evidence="6">The sequence shown here is derived from an EMBL/GenBank/DDBJ whole genome shotgun (WGS) entry which is preliminary data.</text>
</comment>
<keyword evidence="1" id="KW-1133">Transmembrane helix</keyword>
<accession>A0A852TLW0</accession>
<dbReference type="SMART" id="SM00267">
    <property type="entry name" value="GGDEF"/>
    <property type="match status" value="1"/>
</dbReference>
<dbReference type="PANTHER" id="PTHR44757:SF2">
    <property type="entry name" value="BIOFILM ARCHITECTURE MAINTENANCE PROTEIN MBAA"/>
    <property type="match status" value="1"/>
</dbReference>
<dbReference type="SUPFAM" id="SSF55073">
    <property type="entry name" value="Nucleotide cyclase"/>
    <property type="match status" value="1"/>
</dbReference>
<dbReference type="Pfam" id="PF00563">
    <property type="entry name" value="EAL"/>
    <property type="match status" value="1"/>
</dbReference>
<dbReference type="Gene3D" id="3.30.450.20">
    <property type="entry name" value="PAS domain"/>
    <property type="match status" value="2"/>
</dbReference>
<reference evidence="7" key="2">
    <citation type="submission" date="2020-08" db="EMBL/GenBank/DDBJ databases">
        <title>The Agave Microbiome: Exploring the role of microbial communities in plant adaptations to desert environments.</title>
        <authorList>
            <person name="Partida-Martinez L.P."/>
        </authorList>
    </citation>
    <scope>NUCLEOTIDE SEQUENCE [LARGE SCALE GENOMIC DNA]</scope>
    <source>
        <strain evidence="7">AT2.8</strain>
    </source>
</reference>
<dbReference type="Gene3D" id="3.30.70.270">
    <property type="match status" value="1"/>
</dbReference>
<evidence type="ECO:0000313" key="7">
    <source>
        <dbReference type="Proteomes" id="UP000548423"/>
    </source>
</evidence>
<evidence type="ECO:0000313" key="6">
    <source>
        <dbReference type="EMBL" id="NYE09141.1"/>
    </source>
</evidence>
<dbReference type="PROSITE" id="PS50883">
    <property type="entry name" value="EAL"/>
    <property type="match status" value="1"/>
</dbReference>
<keyword evidence="1" id="KW-0812">Transmembrane</keyword>
<dbReference type="NCBIfam" id="TIGR00229">
    <property type="entry name" value="sensory_box"/>
    <property type="match status" value="2"/>
</dbReference>
<keyword evidence="1" id="KW-0472">Membrane</keyword>
<dbReference type="NCBIfam" id="TIGR00254">
    <property type="entry name" value="GGDEF"/>
    <property type="match status" value="1"/>
</dbReference>
<feature type="domain" description="PAC" evidence="3">
    <location>
        <begin position="112"/>
        <end position="163"/>
    </location>
</feature>
<dbReference type="PROSITE" id="PS50112">
    <property type="entry name" value="PAS"/>
    <property type="match status" value="2"/>
</dbReference>
<protein>
    <submittedName>
        <fullName evidence="6">Diguanylate cyclase (GGDEF)-like protein/PAS domain S-box-containing protein</fullName>
    </submittedName>
</protein>
<dbReference type="InterPro" id="IPR052155">
    <property type="entry name" value="Biofilm_reg_signaling"/>
</dbReference>
<dbReference type="PROSITE" id="PS50887">
    <property type="entry name" value="GGDEF"/>
    <property type="match status" value="1"/>
</dbReference>
<feature type="domain" description="PAC" evidence="3">
    <location>
        <begin position="237"/>
        <end position="287"/>
    </location>
</feature>
<organism evidence="6 7">
    <name type="scientific">Neobacillus niacini</name>
    <dbReference type="NCBI Taxonomy" id="86668"/>
    <lineage>
        <taxon>Bacteria</taxon>
        <taxon>Bacillati</taxon>
        <taxon>Bacillota</taxon>
        <taxon>Bacilli</taxon>
        <taxon>Bacillales</taxon>
        <taxon>Bacillaceae</taxon>
        <taxon>Neobacillus</taxon>
    </lineage>
</organism>
<dbReference type="SMART" id="SM00052">
    <property type="entry name" value="EAL"/>
    <property type="match status" value="1"/>
</dbReference>
<dbReference type="EMBL" id="JACCBX010000019">
    <property type="protein sequence ID" value="NYE09141.1"/>
    <property type="molecule type" value="Genomic_DNA"/>
</dbReference>
<dbReference type="InterPro" id="IPR000700">
    <property type="entry name" value="PAS-assoc_C"/>
</dbReference>
<dbReference type="FunFam" id="3.20.20.450:FF:000001">
    <property type="entry name" value="Cyclic di-GMP phosphodiesterase yahA"/>
    <property type="match status" value="1"/>
</dbReference>
<evidence type="ECO:0000256" key="1">
    <source>
        <dbReference type="SAM" id="Phobius"/>
    </source>
</evidence>
<dbReference type="AlphaFoldDB" id="A0A852TLW0"/>
<dbReference type="Pfam" id="PF08447">
    <property type="entry name" value="PAS_3"/>
    <property type="match status" value="1"/>
</dbReference>
<dbReference type="FunFam" id="3.30.70.270:FF:000001">
    <property type="entry name" value="Diguanylate cyclase domain protein"/>
    <property type="match status" value="1"/>
</dbReference>
<gene>
    <name evidence="6" type="ORF">F4694_005998</name>
</gene>
<dbReference type="PANTHER" id="PTHR44757">
    <property type="entry name" value="DIGUANYLATE CYCLASE DGCP"/>
    <property type="match status" value="1"/>
</dbReference>
<dbReference type="InterPro" id="IPR035965">
    <property type="entry name" value="PAS-like_dom_sf"/>
</dbReference>
<sequence>MEEITLGVGLVIEIGLIIATIVIISSHLRKNSRNNTNTKLNEQYYKSLFEENPDAIFIFDLDGKFLVANNAVSLYGYSVEDLLDKPFAGFILPKDLEKVTAHFCQAVEGMATNYECSILDKEGQQREINVTNIPIFVNEEIDGVYTIIKDITQHKKAQNDLVEAEAKYRSLIENSLVGVYIMQDGKLVYVNPRLCEMSGYKCEDLIGLHVADFIYPEDLPLVTENIGKRFNNETGTIKYEYRAIRKDKSIITFELYGSKIIYNGRDAIIGTVIDITERKNTEKMIKHMAYHDQLTDLPNRYLLREKLNESIKASRMNNCHFTLLFLDLDRFKAINDTMGHEVGDKVLIEIAERLKTCVHEKDIISRYGGDEFSILLPDSGDQRASEVAGQIITKLSLPLTFHHHELLVTPSIGVAVFPAHGESFDMLIKNADLAMYHAKSLGRNNFQFFNEELNKNAQHELDMEVKLRKALEQNQFVLFYQPQVNLENNEIYGAESLIRWIHPEKGIIPPAAFIPIAEETGLIIPMGEWAIRTACKENKKWQDAGYSPVMVSVNISAKQFFQSNLVEIVETALSETGLHPNYLELEITESITMDVERSIKTLLELQRIGVKVSIDDFGTGYSSLNYLKRLPIDKLKIDQSFIRECPNDINSNTLVRTIIIMAHLLKMKVIAEGVETEEQVSFLLEQGCKEAQGYFFSKPLPVSEFETNYLQKRLEK</sequence>
<dbReference type="InterPro" id="IPR013656">
    <property type="entry name" value="PAS_4"/>
</dbReference>
<name>A0A852TLW0_9BACI</name>